<dbReference type="AlphaFoldDB" id="A0A5J5IRG4"/>
<evidence type="ECO:0000256" key="1">
    <source>
        <dbReference type="HAMAP-Rule" id="MF_00775"/>
    </source>
</evidence>
<gene>
    <name evidence="2" type="ORF">F6B42_11010</name>
</gene>
<accession>A0A5J5IRG4</accession>
<evidence type="ECO:0000313" key="2">
    <source>
        <dbReference type="EMBL" id="KAA9085031.1"/>
    </source>
</evidence>
<organism evidence="2 3">
    <name type="scientific">Microbacterium radiodurans</name>
    <dbReference type="NCBI Taxonomy" id="661398"/>
    <lineage>
        <taxon>Bacteria</taxon>
        <taxon>Bacillati</taxon>
        <taxon>Actinomycetota</taxon>
        <taxon>Actinomycetes</taxon>
        <taxon>Micrococcales</taxon>
        <taxon>Microbacteriaceae</taxon>
        <taxon>Microbacterium</taxon>
    </lineage>
</organism>
<evidence type="ECO:0000313" key="3">
    <source>
        <dbReference type="Proteomes" id="UP000327039"/>
    </source>
</evidence>
<comment type="caution">
    <text evidence="2">The sequence shown here is derived from an EMBL/GenBank/DDBJ whole genome shotgun (WGS) entry which is preliminary data.</text>
</comment>
<dbReference type="OrthoDB" id="3368702at2"/>
<reference evidence="3" key="1">
    <citation type="submission" date="2019-09" db="EMBL/GenBank/DDBJ databases">
        <title>Mumia zhuanghuii sp. nov. isolated from the intestinal contents of plateau pika (Ochotona curzoniae) in the Qinghai-Tibet plateau of China.</title>
        <authorList>
            <person name="Tian Z."/>
        </authorList>
    </citation>
    <scope>NUCLEOTIDE SEQUENCE [LARGE SCALE GENOMIC DNA]</scope>
    <source>
        <strain evidence="3">DSM 25564</strain>
    </source>
</reference>
<dbReference type="PANTHER" id="PTHR37315:SF1">
    <property type="entry name" value="UPF0311 PROTEIN BLR7842"/>
    <property type="match status" value="1"/>
</dbReference>
<dbReference type="Proteomes" id="UP000327039">
    <property type="component" value="Unassembled WGS sequence"/>
</dbReference>
<dbReference type="RefSeq" id="WP_150419740.1">
    <property type="nucleotide sequence ID" value="NZ_VYRZ01000003.1"/>
</dbReference>
<comment type="similarity">
    <text evidence="1">Belongs to the UPF0311 family.</text>
</comment>
<dbReference type="InterPro" id="IPR020915">
    <property type="entry name" value="UPF0311"/>
</dbReference>
<dbReference type="EMBL" id="VYRZ01000003">
    <property type="protein sequence ID" value="KAA9085031.1"/>
    <property type="molecule type" value="Genomic_DNA"/>
</dbReference>
<dbReference type="Pfam" id="PF11578">
    <property type="entry name" value="DUF3237"/>
    <property type="match status" value="1"/>
</dbReference>
<dbReference type="HAMAP" id="MF_00775">
    <property type="entry name" value="UPF0311"/>
    <property type="match status" value="1"/>
</dbReference>
<keyword evidence="3" id="KW-1185">Reference proteome</keyword>
<proteinExistence type="inferred from homology"/>
<dbReference type="PANTHER" id="PTHR37315">
    <property type="entry name" value="UPF0311 PROTEIN BLR7842"/>
    <property type="match status" value="1"/>
</dbReference>
<dbReference type="Gene3D" id="2.40.160.20">
    <property type="match status" value="1"/>
</dbReference>
<name>A0A5J5IRG4_9MICO</name>
<protein>
    <recommendedName>
        <fullName evidence="1">UPF0311 protein F6B42_11010</fullName>
    </recommendedName>
</protein>
<sequence length="155" mass="16791">MMVRPTTPGLEPAFEVRVDLGPPDDYGTTRVGHRRVVPIVGGAVSGGLDAEIVPGGADWQILRDDGAIEIDCRYSARTAAGELLYLQVSGVRSGDPAVLDALLRGEPVDPGDYYFRTAIRIETSAPRWAELQRSVYVASAVREANTVRFTAYRVS</sequence>